<gene>
    <name evidence="1" type="ORF">EYF80_010922</name>
</gene>
<dbReference type="Proteomes" id="UP000314294">
    <property type="component" value="Unassembled WGS sequence"/>
</dbReference>
<organism evidence="1 2">
    <name type="scientific">Liparis tanakae</name>
    <name type="common">Tanaka's snailfish</name>
    <dbReference type="NCBI Taxonomy" id="230148"/>
    <lineage>
        <taxon>Eukaryota</taxon>
        <taxon>Metazoa</taxon>
        <taxon>Chordata</taxon>
        <taxon>Craniata</taxon>
        <taxon>Vertebrata</taxon>
        <taxon>Euteleostomi</taxon>
        <taxon>Actinopterygii</taxon>
        <taxon>Neopterygii</taxon>
        <taxon>Teleostei</taxon>
        <taxon>Neoteleostei</taxon>
        <taxon>Acanthomorphata</taxon>
        <taxon>Eupercaria</taxon>
        <taxon>Perciformes</taxon>
        <taxon>Cottioidei</taxon>
        <taxon>Cottales</taxon>
        <taxon>Liparidae</taxon>
        <taxon>Liparis</taxon>
    </lineage>
</organism>
<dbReference type="EMBL" id="SRLO01000070">
    <property type="protein sequence ID" value="TNN78752.1"/>
    <property type="molecule type" value="Genomic_DNA"/>
</dbReference>
<sequence>MTHLTRSGRLRNPGLPAVEYSRPNLTFRDLGSQSEGQCSPINSHNGNAHFWEAEDGDSALVCFTGSCRKLPASVGNSPSMAHLHASAACYELWKRREDRRGASTLDT</sequence>
<keyword evidence="2" id="KW-1185">Reference proteome</keyword>
<dbReference type="AlphaFoldDB" id="A0A4Z2INF5"/>
<evidence type="ECO:0000313" key="1">
    <source>
        <dbReference type="EMBL" id="TNN78752.1"/>
    </source>
</evidence>
<protein>
    <submittedName>
        <fullName evidence="1">Uncharacterized protein</fullName>
    </submittedName>
</protein>
<name>A0A4Z2INF5_9TELE</name>
<evidence type="ECO:0000313" key="2">
    <source>
        <dbReference type="Proteomes" id="UP000314294"/>
    </source>
</evidence>
<reference evidence="1 2" key="1">
    <citation type="submission" date="2019-03" db="EMBL/GenBank/DDBJ databases">
        <title>First draft genome of Liparis tanakae, snailfish: a comprehensive survey of snailfish specific genes.</title>
        <authorList>
            <person name="Kim W."/>
            <person name="Song I."/>
            <person name="Jeong J.-H."/>
            <person name="Kim D."/>
            <person name="Kim S."/>
            <person name="Ryu S."/>
            <person name="Song J.Y."/>
            <person name="Lee S.K."/>
        </authorList>
    </citation>
    <scope>NUCLEOTIDE SEQUENCE [LARGE SCALE GENOMIC DNA]</scope>
    <source>
        <tissue evidence="1">Muscle</tissue>
    </source>
</reference>
<proteinExistence type="predicted"/>
<comment type="caution">
    <text evidence="1">The sequence shown here is derived from an EMBL/GenBank/DDBJ whole genome shotgun (WGS) entry which is preliminary data.</text>
</comment>
<accession>A0A4Z2INF5</accession>